<name>A0A8C6V8D6_9GOBI</name>
<keyword evidence="3" id="KW-0812">Transmembrane</keyword>
<comment type="caution">
    <text evidence="8">Lacks conserved residue(s) required for the propagation of feature annotation.</text>
</comment>
<organism evidence="9 10">
    <name type="scientific">Neogobius melanostomus</name>
    <name type="common">round goby</name>
    <dbReference type="NCBI Taxonomy" id="47308"/>
    <lineage>
        <taxon>Eukaryota</taxon>
        <taxon>Metazoa</taxon>
        <taxon>Chordata</taxon>
        <taxon>Craniata</taxon>
        <taxon>Vertebrata</taxon>
        <taxon>Euteleostomi</taxon>
        <taxon>Actinopterygii</taxon>
        <taxon>Neopterygii</taxon>
        <taxon>Teleostei</taxon>
        <taxon>Neoteleostei</taxon>
        <taxon>Acanthomorphata</taxon>
        <taxon>Gobiaria</taxon>
        <taxon>Gobiiformes</taxon>
        <taxon>Gobioidei</taxon>
        <taxon>Gobiidae</taxon>
        <taxon>Benthophilinae</taxon>
        <taxon>Neogobiini</taxon>
        <taxon>Neogobius</taxon>
    </lineage>
</organism>
<keyword evidence="10" id="KW-1185">Reference proteome</keyword>
<dbReference type="GO" id="GO:0005886">
    <property type="term" value="C:plasma membrane"/>
    <property type="evidence" value="ECO:0007669"/>
    <property type="project" value="TreeGrafter"/>
</dbReference>
<dbReference type="GO" id="GO:0012505">
    <property type="term" value="C:endomembrane system"/>
    <property type="evidence" value="ECO:0007669"/>
    <property type="project" value="UniProtKB-SubCell"/>
</dbReference>
<dbReference type="CDD" id="cd00112">
    <property type="entry name" value="LDLa"/>
    <property type="match status" value="2"/>
</dbReference>
<accession>A0A8C6V8D6</accession>
<dbReference type="GO" id="GO:0016192">
    <property type="term" value="P:vesicle-mediated transport"/>
    <property type="evidence" value="ECO:0007669"/>
    <property type="project" value="UniProtKB-ARBA"/>
</dbReference>
<dbReference type="InterPro" id="IPR002172">
    <property type="entry name" value="LDrepeatLR_classA_rpt"/>
</dbReference>
<reference evidence="9" key="1">
    <citation type="submission" date="2025-08" db="UniProtKB">
        <authorList>
            <consortium name="Ensembl"/>
        </authorList>
    </citation>
    <scope>IDENTIFICATION</scope>
</reference>
<dbReference type="Gene3D" id="4.10.1220.10">
    <property type="entry name" value="EGF-type module"/>
    <property type="match status" value="1"/>
</dbReference>
<evidence type="ECO:0000256" key="2">
    <source>
        <dbReference type="ARBA" id="ARBA00004308"/>
    </source>
</evidence>
<proteinExistence type="predicted"/>
<evidence type="ECO:0000256" key="3">
    <source>
        <dbReference type="ARBA" id="ARBA00022692"/>
    </source>
</evidence>
<dbReference type="Gene3D" id="4.10.400.10">
    <property type="entry name" value="Low-density Lipoprotein Receptor"/>
    <property type="match status" value="2"/>
</dbReference>
<dbReference type="PANTHER" id="PTHR24270">
    <property type="entry name" value="LOW-DENSITY LIPOPROTEIN RECEPTOR-RELATED"/>
    <property type="match status" value="1"/>
</dbReference>
<dbReference type="InterPro" id="IPR036055">
    <property type="entry name" value="LDL_receptor-like_sf"/>
</dbReference>
<evidence type="ECO:0000256" key="7">
    <source>
        <dbReference type="ARBA" id="ARBA00023157"/>
    </source>
</evidence>
<dbReference type="Ensembl" id="ENSNMLT00000049252.1">
    <property type="protein sequence ID" value="ENSNMLP00000044370.1"/>
    <property type="gene ID" value="ENSNMLG00000026858.1"/>
</dbReference>
<evidence type="ECO:0000256" key="4">
    <source>
        <dbReference type="ARBA" id="ARBA00022737"/>
    </source>
</evidence>
<dbReference type="SMART" id="SM00192">
    <property type="entry name" value="LDLa"/>
    <property type="match status" value="3"/>
</dbReference>
<feature type="disulfide bond" evidence="8">
    <location>
        <begin position="97"/>
        <end position="112"/>
    </location>
</feature>
<dbReference type="FunFam" id="4.10.400.10:FF:000167">
    <property type="entry name" value="Predicted protein"/>
    <property type="match status" value="1"/>
</dbReference>
<evidence type="ECO:0000256" key="1">
    <source>
        <dbReference type="ARBA" id="ARBA00004167"/>
    </source>
</evidence>
<dbReference type="AlphaFoldDB" id="A0A8C6V8D6"/>
<evidence type="ECO:0000256" key="6">
    <source>
        <dbReference type="ARBA" id="ARBA00023136"/>
    </source>
</evidence>
<keyword evidence="6" id="KW-0472">Membrane</keyword>
<keyword evidence="5" id="KW-1133">Transmembrane helix</keyword>
<evidence type="ECO:0000313" key="9">
    <source>
        <dbReference type="Ensembl" id="ENSNMLP00000044370.1"/>
    </source>
</evidence>
<dbReference type="PRINTS" id="PR00261">
    <property type="entry name" value="LDLRECEPTOR"/>
</dbReference>
<reference evidence="9" key="2">
    <citation type="submission" date="2025-09" db="UniProtKB">
        <authorList>
            <consortium name="Ensembl"/>
        </authorList>
    </citation>
    <scope>IDENTIFICATION</scope>
</reference>
<feature type="disulfide bond" evidence="8">
    <location>
        <begin position="148"/>
        <end position="163"/>
    </location>
</feature>
<sequence length="182" mass="19389">QTLVCDGRSHCLDASDEKNCQSLEPATALPIVLKCRHGSKLSDFLCKDRRKCVSQTLVCDGRSHCGAENMNEEKRPCPSQSVPCADSSRCIRPTQFCDGTNDCPDGSDELNCASTAPMSLSVSGGRQCPGTSKLCNDGSKCVLLSHICDGEDDCSDGSDELKCPKSCKPGLSQASCVKCLMK</sequence>
<dbReference type="InterPro" id="IPR050685">
    <property type="entry name" value="LDLR"/>
</dbReference>
<comment type="subcellular location">
    <subcellularLocation>
        <location evidence="2">Endomembrane system</location>
    </subcellularLocation>
    <subcellularLocation>
        <location evidence="1">Membrane</location>
        <topology evidence="1">Single-pass membrane protein</topology>
    </subcellularLocation>
</comment>
<keyword evidence="4" id="KW-0677">Repeat</keyword>
<dbReference type="PROSITE" id="PS01209">
    <property type="entry name" value="LDLRA_1"/>
    <property type="match status" value="2"/>
</dbReference>
<protein>
    <submittedName>
        <fullName evidence="9">Uncharacterized protein</fullName>
    </submittedName>
</protein>
<dbReference type="SUPFAM" id="SSF57424">
    <property type="entry name" value="LDL receptor-like module"/>
    <property type="match status" value="3"/>
</dbReference>
<evidence type="ECO:0000313" key="10">
    <source>
        <dbReference type="Proteomes" id="UP000694523"/>
    </source>
</evidence>
<dbReference type="Pfam" id="PF00057">
    <property type="entry name" value="Ldl_recept_a"/>
    <property type="match status" value="2"/>
</dbReference>
<evidence type="ECO:0000256" key="8">
    <source>
        <dbReference type="PROSITE-ProRule" id="PRU00124"/>
    </source>
</evidence>
<evidence type="ECO:0000256" key="5">
    <source>
        <dbReference type="ARBA" id="ARBA00022989"/>
    </source>
</evidence>
<keyword evidence="7 8" id="KW-1015">Disulfide bond</keyword>
<dbReference type="PROSITE" id="PS50068">
    <property type="entry name" value="LDLRA_2"/>
    <property type="match status" value="2"/>
</dbReference>
<dbReference type="InterPro" id="IPR023415">
    <property type="entry name" value="LDLR_class-A_CS"/>
</dbReference>
<dbReference type="Proteomes" id="UP000694523">
    <property type="component" value="Unplaced"/>
</dbReference>